<dbReference type="InterPro" id="IPR036412">
    <property type="entry name" value="HAD-like_sf"/>
</dbReference>
<gene>
    <name evidence="1" type="ORF">PIN31115_01719</name>
</gene>
<name>A0A5E4U1Q1_9BURK</name>
<reference evidence="1 2" key="1">
    <citation type="submission" date="2019-08" db="EMBL/GenBank/DDBJ databases">
        <authorList>
            <person name="Peeters C."/>
        </authorList>
    </citation>
    <scope>NUCLEOTIDE SEQUENCE [LARGE SCALE GENOMIC DNA]</scope>
    <source>
        <strain evidence="1 2">LMG 31115</strain>
    </source>
</reference>
<dbReference type="Gene3D" id="3.40.50.1000">
    <property type="entry name" value="HAD superfamily/HAD-like"/>
    <property type="match status" value="1"/>
</dbReference>
<sequence length="234" mass="26510">MMSAPHDVVFLLDVDNTLLDNDRFLADLKTRLTESFDDAMCARYFSILESLRLQIGYVDYLGALQCFRLDGINDPRMLSMSAFLLDYPFETLRYPSALAVIAHLQRWGPTVIVSDGDAVFQPRKIARAGFWDAVEGRVRIYVHKELMLDAIEKDFPARRYVMVDDKLRLLSIMKGVWGDRLTTVFPRQGHYALDAEALARYDPPDITIERIGDLLAEDFSAPASSTGPVAARSR</sequence>
<dbReference type="InterPro" id="IPR023214">
    <property type="entry name" value="HAD_sf"/>
</dbReference>
<dbReference type="EMBL" id="CABPSI010000002">
    <property type="protein sequence ID" value="VVD93453.1"/>
    <property type="molecule type" value="Genomic_DNA"/>
</dbReference>
<accession>A0A5E4U1Q1</accession>
<dbReference type="Proteomes" id="UP000333828">
    <property type="component" value="Unassembled WGS sequence"/>
</dbReference>
<dbReference type="AlphaFoldDB" id="A0A5E4U1Q1"/>
<evidence type="ECO:0000313" key="1">
    <source>
        <dbReference type="EMBL" id="VVD93453.1"/>
    </source>
</evidence>
<protein>
    <submittedName>
        <fullName evidence="1">Haloacid dehalogenase</fullName>
    </submittedName>
</protein>
<keyword evidence="2" id="KW-1185">Reference proteome</keyword>
<dbReference type="Gene3D" id="1.10.286.50">
    <property type="match status" value="1"/>
</dbReference>
<organism evidence="1 2">
    <name type="scientific">Pandoraea iniqua</name>
    <dbReference type="NCBI Taxonomy" id="2508288"/>
    <lineage>
        <taxon>Bacteria</taxon>
        <taxon>Pseudomonadati</taxon>
        <taxon>Pseudomonadota</taxon>
        <taxon>Betaproteobacteria</taxon>
        <taxon>Burkholderiales</taxon>
        <taxon>Burkholderiaceae</taxon>
        <taxon>Pandoraea</taxon>
    </lineage>
</organism>
<proteinExistence type="predicted"/>
<evidence type="ECO:0000313" key="2">
    <source>
        <dbReference type="Proteomes" id="UP000333828"/>
    </source>
</evidence>
<dbReference type="SUPFAM" id="SSF56784">
    <property type="entry name" value="HAD-like"/>
    <property type="match status" value="1"/>
</dbReference>